<evidence type="ECO:0000256" key="11">
    <source>
        <dbReference type="ARBA" id="ARBA00023004"/>
    </source>
</evidence>
<evidence type="ECO:0000256" key="7">
    <source>
        <dbReference type="ARBA" id="ARBA00022723"/>
    </source>
</evidence>
<keyword evidence="11 14" id="KW-0408">Iron</keyword>
<evidence type="ECO:0000256" key="9">
    <source>
        <dbReference type="ARBA" id="ARBA00022848"/>
    </source>
</evidence>
<dbReference type="InterPro" id="IPR002403">
    <property type="entry name" value="Cyt_P450_E_grp-IV"/>
</dbReference>
<evidence type="ECO:0000256" key="6">
    <source>
        <dbReference type="ARBA" id="ARBA00022617"/>
    </source>
</evidence>
<dbReference type="VEuPathDB" id="VectorBase:AFUN015963"/>
<keyword evidence="12 15" id="KW-0503">Monooxygenase</keyword>
<protein>
    <submittedName>
        <fullName evidence="16">Uncharacterized protein</fullName>
    </submittedName>
</protein>
<dbReference type="FunFam" id="1.10.630.10:FF:000182">
    <property type="entry name" value="Cytochrome P450 3A4"/>
    <property type="match status" value="1"/>
</dbReference>
<dbReference type="GO" id="GO:0005506">
    <property type="term" value="F:iron ion binding"/>
    <property type="evidence" value="ECO:0007669"/>
    <property type="project" value="InterPro"/>
</dbReference>
<evidence type="ECO:0000256" key="13">
    <source>
        <dbReference type="ARBA" id="ARBA00023136"/>
    </source>
</evidence>
<organism evidence="16">
    <name type="scientific">Anopheles funestus</name>
    <name type="common">African malaria mosquito</name>
    <dbReference type="NCBI Taxonomy" id="62324"/>
    <lineage>
        <taxon>Eukaryota</taxon>
        <taxon>Metazoa</taxon>
        <taxon>Ecdysozoa</taxon>
        <taxon>Arthropoda</taxon>
        <taxon>Hexapoda</taxon>
        <taxon>Insecta</taxon>
        <taxon>Pterygota</taxon>
        <taxon>Neoptera</taxon>
        <taxon>Endopterygota</taxon>
        <taxon>Diptera</taxon>
        <taxon>Nematocera</taxon>
        <taxon>Culicoidea</taxon>
        <taxon>Culicidae</taxon>
        <taxon>Anophelinae</taxon>
        <taxon>Anopheles</taxon>
    </lineage>
</organism>
<proteinExistence type="inferred from homology"/>
<evidence type="ECO:0000256" key="15">
    <source>
        <dbReference type="RuleBase" id="RU000461"/>
    </source>
</evidence>
<dbReference type="VEuPathDB" id="VectorBase:AFUN2_002248"/>
<comment type="function">
    <text evidence="2">May be involved in the metabolism of insect hormones and in the breakdown of synthetic insecticides.</text>
</comment>
<dbReference type="PROSITE" id="PS00086">
    <property type="entry name" value="CYTOCHROME_P450"/>
    <property type="match status" value="1"/>
</dbReference>
<evidence type="ECO:0000256" key="14">
    <source>
        <dbReference type="PIRSR" id="PIRSR602403-1"/>
    </source>
</evidence>
<dbReference type="GO" id="GO:0020037">
    <property type="term" value="F:heme binding"/>
    <property type="evidence" value="ECO:0007669"/>
    <property type="project" value="InterPro"/>
</dbReference>
<dbReference type="Gene3D" id="1.10.630.10">
    <property type="entry name" value="Cytochrome P450"/>
    <property type="match status" value="1"/>
</dbReference>
<dbReference type="PANTHER" id="PTHR24292:SF103">
    <property type="entry name" value="CYTOCHROME P450 6BS1"/>
    <property type="match status" value="1"/>
</dbReference>
<keyword evidence="13" id="KW-0472">Membrane</keyword>
<dbReference type="EnsemblMetazoa" id="AFUN015963-RA">
    <property type="protein sequence ID" value="AFUN015963-PA"/>
    <property type="gene ID" value="AFUN015963"/>
</dbReference>
<dbReference type="InterPro" id="IPR050476">
    <property type="entry name" value="Insect_CytP450_Detox"/>
</dbReference>
<comment type="cofactor">
    <cofactor evidence="1 14">
        <name>heme</name>
        <dbReference type="ChEBI" id="CHEBI:30413"/>
    </cofactor>
</comment>
<name>A0A182S594_ANOFN</name>
<keyword evidence="7 14" id="KW-0479">Metal-binding</keyword>
<dbReference type="PRINTS" id="PR00385">
    <property type="entry name" value="P450"/>
</dbReference>
<evidence type="ECO:0000256" key="3">
    <source>
        <dbReference type="ARBA" id="ARBA00004174"/>
    </source>
</evidence>
<evidence type="ECO:0000256" key="2">
    <source>
        <dbReference type="ARBA" id="ARBA00003690"/>
    </source>
</evidence>
<accession>A0A182S594</accession>
<dbReference type="GO" id="GO:0004497">
    <property type="term" value="F:monooxygenase activity"/>
    <property type="evidence" value="ECO:0007669"/>
    <property type="project" value="UniProtKB-KW"/>
</dbReference>
<keyword evidence="6 14" id="KW-0349">Heme</keyword>
<sequence>MLPVLWLLLTVSSFLTFVMCVIHIRKKYSFWRELGVPYIPASFPLGNIQHTSHLMVELYQELKGKHPFGGLFQFTEPVALITDPEMVKNVLVRDCRFFYDRGGYTDGKHDPLTGHMLNSESERWCALRHAASPIFSTGRIRAFLPVMLEKLNHFREYLNGKVNTEGTKVELKEMIGKLNTDIAMSFVLGIEGNNLIAPDGGLHEALLREAFLLPNVVKLFLMTCYRSIAKKMRLKMFSNYITELFQQVVRETIEHRKDISCLNRRTDLIDQLLAMPGFDGKSTLTLSQMAAQVFLFLGAYDATGIATFFCLYELAQRPAVQERARACVLEALEKHGGITYDALADMSYIDQCLNETLRMHPLAINLVRVVTKNYPVPDASGVVLPKGLNIVVPVYAIHYDPQYYPEPERFDPDRFLPEACRQRTPYTFLPFGVGPKSCIGYRQGKIQLRAMMAVLLSSYEFTKCPNITQGSRSKAHTVLKLDGDLWLNVKPINRTNDG</sequence>
<evidence type="ECO:0000256" key="8">
    <source>
        <dbReference type="ARBA" id="ARBA00022824"/>
    </source>
</evidence>
<dbReference type="InterPro" id="IPR036396">
    <property type="entry name" value="Cyt_P450_sf"/>
</dbReference>
<comment type="similarity">
    <text evidence="5 15">Belongs to the cytochrome P450 family.</text>
</comment>
<feature type="binding site" description="axial binding residue" evidence="14">
    <location>
        <position position="438"/>
    </location>
    <ligand>
        <name>heme</name>
        <dbReference type="ChEBI" id="CHEBI:30413"/>
    </ligand>
    <ligandPart>
        <name>Fe</name>
        <dbReference type="ChEBI" id="CHEBI:18248"/>
    </ligandPart>
</feature>
<evidence type="ECO:0000256" key="5">
    <source>
        <dbReference type="ARBA" id="ARBA00010617"/>
    </source>
</evidence>
<dbReference type="InterPro" id="IPR001128">
    <property type="entry name" value="Cyt_P450"/>
</dbReference>
<dbReference type="AlphaFoldDB" id="A0A182S594"/>
<dbReference type="SUPFAM" id="SSF48264">
    <property type="entry name" value="Cytochrome P450"/>
    <property type="match status" value="1"/>
</dbReference>
<keyword evidence="8" id="KW-0256">Endoplasmic reticulum</keyword>
<evidence type="ECO:0000256" key="1">
    <source>
        <dbReference type="ARBA" id="ARBA00001971"/>
    </source>
</evidence>
<evidence type="ECO:0000256" key="4">
    <source>
        <dbReference type="ARBA" id="ARBA00004406"/>
    </source>
</evidence>
<evidence type="ECO:0000313" key="16">
    <source>
        <dbReference type="EnsemblMetazoa" id="AFUN015963-PA"/>
    </source>
</evidence>
<evidence type="ECO:0000256" key="10">
    <source>
        <dbReference type="ARBA" id="ARBA00023002"/>
    </source>
</evidence>
<dbReference type="CDD" id="cd11056">
    <property type="entry name" value="CYP6-like"/>
    <property type="match status" value="1"/>
</dbReference>
<comment type="subcellular location">
    <subcellularLocation>
        <location evidence="4">Endoplasmic reticulum membrane</location>
        <topology evidence="4">Peripheral membrane protein</topology>
    </subcellularLocation>
    <subcellularLocation>
        <location evidence="3">Microsome membrane</location>
        <topology evidence="3">Peripheral membrane protein</topology>
    </subcellularLocation>
</comment>
<dbReference type="PRINTS" id="PR00465">
    <property type="entry name" value="EP450IV"/>
</dbReference>
<keyword evidence="9" id="KW-0492">Microsome</keyword>
<keyword evidence="10 15" id="KW-0560">Oxidoreductase</keyword>
<dbReference type="InterPro" id="IPR017972">
    <property type="entry name" value="Cyt_P450_CS"/>
</dbReference>
<dbReference type="GO" id="GO:0005789">
    <property type="term" value="C:endoplasmic reticulum membrane"/>
    <property type="evidence" value="ECO:0007669"/>
    <property type="project" value="UniProtKB-SubCell"/>
</dbReference>
<evidence type="ECO:0000256" key="12">
    <source>
        <dbReference type="ARBA" id="ARBA00023033"/>
    </source>
</evidence>
<reference evidence="16" key="1">
    <citation type="submission" date="2020-05" db="UniProtKB">
        <authorList>
            <consortium name="EnsemblMetazoa"/>
        </authorList>
    </citation>
    <scope>IDENTIFICATION</scope>
    <source>
        <strain evidence="16">FUMOZ</strain>
    </source>
</reference>
<dbReference type="STRING" id="62324.A0A182S594"/>
<dbReference type="Pfam" id="PF00067">
    <property type="entry name" value="p450"/>
    <property type="match status" value="1"/>
</dbReference>
<dbReference type="GO" id="GO:0016705">
    <property type="term" value="F:oxidoreductase activity, acting on paired donors, with incorporation or reduction of molecular oxygen"/>
    <property type="evidence" value="ECO:0007669"/>
    <property type="project" value="InterPro"/>
</dbReference>
<dbReference type="PANTHER" id="PTHR24292">
    <property type="entry name" value="CYTOCHROME P450"/>
    <property type="match status" value="1"/>
</dbReference>